<name>A0A371EVI5_MUCPR</name>
<dbReference type="PANTHER" id="PTHR35046:SF9">
    <property type="entry name" value="RNA-DIRECTED DNA POLYMERASE"/>
    <property type="match status" value="1"/>
</dbReference>
<reference evidence="4" key="1">
    <citation type="submission" date="2018-05" db="EMBL/GenBank/DDBJ databases">
        <title>Draft genome of Mucuna pruriens seed.</title>
        <authorList>
            <person name="Nnadi N.E."/>
            <person name="Vos R."/>
            <person name="Hasami M.H."/>
            <person name="Devisetty U.K."/>
            <person name="Aguiy J.C."/>
        </authorList>
    </citation>
    <scope>NUCLEOTIDE SEQUENCE [LARGE SCALE GENOMIC DNA]</scope>
    <source>
        <strain evidence="4">JCA_2017</strain>
    </source>
</reference>
<dbReference type="AlphaFoldDB" id="A0A371EVI5"/>
<feature type="compositionally biased region" description="Basic and acidic residues" evidence="2">
    <location>
        <begin position="518"/>
        <end position="530"/>
    </location>
</feature>
<keyword evidence="1" id="KW-0862">Zinc</keyword>
<dbReference type="InterPro" id="IPR021109">
    <property type="entry name" value="Peptidase_aspartic_dom_sf"/>
</dbReference>
<dbReference type="SUPFAM" id="SSF57756">
    <property type="entry name" value="Retrovirus zinc finger-like domains"/>
    <property type="match status" value="1"/>
</dbReference>
<sequence length="548" mass="64461">MTREEGERDVDIKLVMKAFQEQFKALNAKLDDLQPIPRYRSPTSRHNEEEEEDSCSTSKSVSNVFNVFSNPLYEHEEEYSDGRHNENERRRRGEPRRDNYLGNIKMTIPAFQGKNDPEVYLEWERKVEHVFDGYNYSKEKKFVINRHRNGERPIHTWEDMKFVMRRRFVSNHYHRDLHRKLQCLTQGSMSVQNYYEEMKLAMTRTNVKEGREVTMARFIRSLKKEIVDVVELQNYMEIEDLLHKAIQMERQLKSKSSSKFASSSSSSWRSNWKNNKVVTNPKEDVKAKYSTIPPKGKIDTNTSYRSYDIKCFRCQEVGHIASQCPNKRVMVIRDNGEIESESSSDDKMPPLEDYSDVEVAKPVSGDILVTRRTLSIQLKEGGDMEQREHIFHTRCHINDKVCSMIIDSGSCNNVASTIIVEKINLQAAKHTRPYKLQWLSNVGEVKVDKQVSVSFAIEDYKEKVLCDVLDRKVTHKEYTNCLSFIFNKLKITLSSLSPKQVCEDQIKMRKVRKCEELEEKKNERTKEKSDKRLRKVKEKKVIQKRKNK</sequence>
<dbReference type="SMART" id="SM00343">
    <property type="entry name" value="ZnF_C2HC"/>
    <property type="match status" value="1"/>
</dbReference>
<feature type="non-terminal residue" evidence="4">
    <location>
        <position position="548"/>
    </location>
</feature>
<dbReference type="PROSITE" id="PS50158">
    <property type="entry name" value="ZF_CCHC"/>
    <property type="match status" value="1"/>
</dbReference>
<dbReference type="GO" id="GO:0003676">
    <property type="term" value="F:nucleic acid binding"/>
    <property type="evidence" value="ECO:0007669"/>
    <property type="project" value="InterPro"/>
</dbReference>
<dbReference type="Gene3D" id="2.40.70.10">
    <property type="entry name" value="Acid Proteases"/>
    <property type="match status" value="1"/>
</dbReference>
<dbReference type="EMBL" id="QJKJ01011892">
    <property type="protein sequence ID" value="RDX69969.1"/>
    <property type="molecule type" value="Genomic_DNA"/>
</dbReference>
<keyword evidence="1" id="KW-0863">Zinc-finger</keyword>
<keyword evidence="5" id="KW-1185">Reference proteome</keyword>
<proteinExistence type="predicted"/>
<comment type="caution">
    <text evidence="4">The sequence shown here is derived from an EMBL/GenBank/DDBJ whole genome shotgun (WGS) entry which is preliminary data.</text>
</comment>
<gene>
    <name evidence="4" type="ORF">CR513_50840</name>
</gene>
<feature type="region of interest" description="Disordered" evidence="2">
    <location>
        <begin position="30"/>
        <end position="60"/>
    </location>
</feature>
<dbReference type="Pfam" id="PF00098">
    <property type="entry name" value="zf-CCHC"/>
    <property type="match status" value="1"/>
</dbReference>
<dbReference type="InterPro" id="IPR001878">
    <property type="entry name" value="Znf_CCHC"/>
</dbReference>
<dbReference type="Gene3D" id="4.10.60.10">
    <property type="entry name" value="Zinc finger, CCHC-type"/>
    <property type="match status" value="1"/>
</dbReference>
<organism evidence="4 5">
    <name type="scientific">Mucuna pruriens</name>
    <name type="common">Velvet bean</name>
    <name type="synonym">Dolichos pruriens</name>
    <dbReference type="NCBI Taxonomy" id="157652"/>
    <lineage>
        <taxon>Eukaryota</taxon>
        <taxon>Viridiplantae</taxon>
        <taxon>Streptophyta</taxon>
        <taxon>Embryophyta</taxon>
        <taxon>Tracheophyta</taxon>
        <taxon>Spermatophyta</taxon>
        <taxon>Magnoliopsida</taxon>
        <taxon>eudicotyledons</taxon>
        <taxon>Gunneridae</taxon>
        <taxon>Pentapetalae</taxon>
        <taxon>rosids</taxon>
        <taxon>fabids</taxon>
        <taxon>Fabales</taxon>
        <taxon>Fabaceae</taxon>
        <taxon>Papilionoideae</taxon>
        <taxon>50 kb inversion clade</taxon>
        <taxon>NPAAA clade</taxon>
        <taxon>indigoferoid/millettioid clade</taxon>
        <taxon>Phaseoleae</taxon>
        <taxon>Mucuna</taxon>
    </lineage>
</organism>
<keyword evidence="1" id="KW-0479">Metal-binding</keyword>
<protein>
    <recommendedName>
        <fullName evidence="3">CCHC-type domain-containing protein</fullName>
    </recommendedName>
</protein>
<feature type="compositionally biased region" description="Basic residues" evidence="2">
    <location>
        <begin position="531"/>
        <end position="548"/>
    </location>
</feature>
<dbReference type="CDD" id="cd00303">
    <property type="entry name" value="retropepsin_like"/>
    <property type="match status" value="1"/>
</dbReference>
<dbReference type="Pfam" id="PF03732">
    <property type="entry name" value="Retrotrans_gag"/>
    <property type="match status" value="1"/>
</dbReference>
<feature type="region of interest" description="Disordered" evidence="2">
    <location>
        <begin position="518"/>
        <end position="548"/>
    </location>
</feature>
<dbReference type="InterPro" id="IPR036875">
    <property type="entry name" value="Znf_CCHC_sf"/>
</dbReference>
<evidence type="ECO:0000313" key="5">
    <source>
        <dbReference type="Proteomes" id="UP000257109"/>
    </source>
</evidence>
<evidence type="ECO:0000256" key="1">
    <source>
        <dbReference type="PROSITE-ProRule" id="PRU00047"/>
    </source>
</evidence>
<feature type="domain" description="CCHC-type" evidence="3">
    <location>
        <begin position="310"/>
        <end position="326"/>
    </location>
</feature>
<dbReference type="InterPro" id="IPR005162">
    <property type="entry name" value="Retrotrans_gag_dom"/>
</dbReference>
<evidence type="ECO:0000313" key="4">
    <source>
        <dbReference type="EMBL" id="RDX69969.1"/>
    </source>
</evidence>
<dbReference type="OrthoDB" id="1934635at2759"/>
<evidence type="ECO:0000256" key="2">
    <source>
        <dbReference type="SAM" id="MobiDB-lite"/>
    </source>
</evidence>
<evidence type="ECO:0000259" key="3">
    <source>
        <dbReference type="PROSITE" id="PS50158"/>
    </source>
</evidence>
<feature type="region of interest" description="Disordered" evidence="2">
    <location>
        <begin position="76"/>
        <end position="98"/>
    </location>
</feature>
<feature type="compositionally biased region" description="Basic and acidic residues" evidence="2">
    <location>
        <begin position="80"/>
        <end position="98"/>
    </location>
</feature>
<dbReference type="Proteomes" id="UP000257109">
    <property type="component" value="Unassembled WGS sequence"/>
</dbReference>
<accession>A0A371EVI5</accession>
<dbReference type="PANTHER" id="PTHR35046">
    <property type="entry name" value="ZINC KNUCKLE (CCHC-TYPE) FAMILY PROTEIN"/>
    <property type="match status" value="1"/>
</dbReference>
<dbReference type="GO" id="GO:0008270">
    <property type="term" value="F:zinc ion binding"/>
    <property type="evidence" value="ECO:0007669"/>
    <property type="project" value="UniProtKB-KW"/>
</dbReference>